<sequence>MATGFLVNTVKELEIGLCPTGQESVPEKPHCDGLAGTDPCTELTCAAAACGIPELHGANTNEKHSFSMTSGLPAGTKNEGRVKKSAFGTRREDNKEVEREEEEEKGDEALVGKEKRGTSNAERGEWLLPSRGEEDEEAADGGQESVPEKAHCDGLAGTDPCTELTCAAAACGIPELHGANTNEKHSFSITSGLPAGTKNKGRVKKSAFGTRREDNKEVEREEEEEKGDEALVGKEKRGTCNAERGEWLLPSWGEEDEEAADGEERERQEETQESYWQEGKVKRRPRDKERADTKKGQRQQEERKSVRRVEPRGR</sequence>
<dbReference type="AlphaFoldDB" id="A0AAV7QXX0"/>
<comment type="caution">
    <text evidence="2">The sequence shown here is derived from an EMBL/GenBank/DDBJ whole genome shotgun (WGS) entry which is preliminary data.</text>
</comment>
<accession>A0AAV7QXX0</accession>
<organism evidence="2 3">
    <name type="scientific">Pleurodeles waltl</name>
    <name type="common">Iberian ribbed newt</name>
    <dbReference type="NCBI Taxonomy" id="8319"/>
    <lineage>
        <taxon>Eukaryota</taxon>
        <taxon>Metazoa</taxon>
        <taxon>Chordata</taxon>
        <taxon>Craniata</taxon>
        <taxon>Vertebrata</taxon>
        <taxon>Euteleostomi</taxon>
        <taxon>Amphibia</taxon>
        <taxon>Batrachia</taxon>
        <taxon>Caudata</taxon>
        <taxon>Salamandroidea</taxon>
        <taxon>Salamandridae</taxon>
        <taxon>Pleurodelinae</taxon>
        <taxon>Pleurodeles</taxon>
    </lineage>
</organism>
<proteinExistence type="predicted"/>
<feature type="compositionally biased region" description="Basic and acidic residues" evidence="1">
    <location>
        <begin position="107"/>
        <end position="125"/>
    </location>
</feature>
<feature type="compositionally biased region" description="Basic and acidic residues" evidence="1">
    <location>
        <begin position="210"/>
        <end position="219"/>
    </location>
</feature>
<name>A0AAV7QXX0_PLEWA</name>
<feature type="region of interest" description="Disordered" evidence="1">
    <location>
        <begin position="177"/>
        <end position="314"/>
    </location>
</feature>
<evidence type="ECO:0000313" key="3">
    <source>
        <dbReference type="Proteomes" id="UP001066276"/>
    </source>
</evidence>
<evidence type="ECO:0000256" key="1">
    <source>
        <dbReference type="SAM" id="MobiDB-lite"/>
    </source>
</evidence>
<dbReference type="Proteomes" id="UP001066276">
    <property type="component" value="Chromosome 6"/>
</dbReference>
<dbReference type="EMBL" id="JANPWB010000010">
    <property type="protein sequence ID" value="KAJ1145377.1"/>
    <property type="molecule type" value="Genomic_DNA"/>
</dbReference>
<evidence type="ECO:0000313" key="2">
    <source>
        <dbReference type="EMBL" id="KAJ1145377.1"/>
    </source>
</evidence>
<gene>
    <name evidence="2" type="ORF">NDU88_011664</name>
</gene>
<protein>
    <submittedName>
        <fullName evidence="2">Uncharacterized protein</fullName>
    </submittedName>
</protein>
<feature type="region of interest" description="Disordered" evidence="1">
    <location>
        <begin position="68"/>
        <end position="159"/>
    </location>
</feature>
<keyword evidence="3" id="KW-1185">Reference proteome</keyword>
<reference evidence="2" key="1">
    <citation type="journal article" date="2022" name="bioRxiv">
        <title>Sequencing and chromosome-scale assembly of the giantPleurodeles waltlgenome.</title>
        <authorList>
            <person name="Brown T."/>
            <person name="Elewa A."/>
            <person name="Iarovenko S."/>
            <person name="Subramanian E."/>
            <person name="Araus A.J."/>
            <person name="Petzold A."/>
            <person name="Susuki M."/>
            <person name="Suzuki K.-i.T."/>
            <person name="Hayashi T."/>
            <person name="Toyoda A."/>
            <person name="Oliveira C."/>
            <person name="Osipova E."/>
            <person name="Leigh N.D."/>
            <person name="Simon A."/>
            <person name="Yun M.H."/>
        </authorList>
    </citation>
    <scope>NUCLEOTIDE SEQUENCE</scope>
    <source>
        <strain evidence="2">20211129_DDA</strain>
        <tissue evidence="2">Liver</tissue>
    </source>
</reference>
<feature type="compositionally biased region" description="Basic and acidic residues" evidence="1">
    <location>
        <begin position="228"/>
        <end position="246"/>
    </location>
</feature>
<feature type="compositionally biased region" description="Basic and acidic residues" evidence="1">
    <location>
        <begin position="89"/>
        <end position="98"/>
    </location>
</feature>
<feature type="compositionally biased region" description="Basic and acidic residues" evidence="1">
    <location>
        <begin position="286"/>
        <end position="314"/>
    </location>
</feature>